<accession>L7LQI6</accession>
<name>L7LQI6_RHIPC</name>
<feature type="chain" id="PRO_5003980325" evidence="1">
    <location>
        <begin position="17"/>
        <end position="203"/>
    </location>
</feature>
<organism evidence="2">
    <name type="scientific">Rhipicephalus pulchellus</name>
    <name type="common">Yellow backed tick</name>
    <name type="synonym">Dermacentor pulchellus</name>
    <dbReference type="NCBI Taxonomy" id="72859"/>
    <lineage>
        <taxon>Eukaryota</taxon>
        <taxon>Metazoa</taxon>
        <taxon>Ecdysozoa</taxon>
        <taxon>Arthropoda</taxon>
        <taxon>Chelicerata</taxon>
        <taxon>Arachnida</taxon>
        <taxon>Acari</taxon>
        <taxon>Parasitiformes</taxon>
        <taxon>Ixodida</taxon>
        <taxon>Ixodoidea</taxon>
        <taxon>Ixodidae</taxon>
        <taxon>Rhipicephalinae</taxon>
        <taxon>Rhipicephalus</taxon>
        <taxon>Rhipicephalus</taxon>
    </lineage>
</organism>
<evidence type="ECO:0000313" key="2">
    <source>
        <dbReference type="EMBL" id="JAA53940.1"/>
    </source>
</evidence>
<dbReference type="EMBL" id="GACK01011094">
    <property type="protein sequence ID" value="JAA53940.1"/>
    <property type="molecule type" value="mRNA"/>
</dbReference>
<proteinExistence type="evidence at transcript level"/>
<sequence length="203" mass="23108">MLKATSILALVIVVSALQERNHGKANYDLAKFMEQNEKIWTLKSSDVGKWKCKLDHSIKITGKDAVLNRSYVVKKKVSSFIVTGRLGSSREDDTYNRMILYDSSGYFIGYEDILFSNTNNTCAVINVTVDSKYDYDDPTPSSTTWGDSEYSTRFEIRISDSLLEGPRSACKEQFRKYANGSEGRPVSTKRGNCRKYYRQSETH</sequence>
<feature type="signal peptide" evidence="1">
    <location>
        <begin position="1"/>
        <end position="16"/>
    </location>
</feature>
<evidence type="ECO:0000256" key="1">
    <source>
        <dbReference type="SAM" id="SignalP"/>
    </source>
</evidence>
<reference evidence="2" key="1">
    <citation type="submission" date="2012-11" db="EMBL/GenBank/DDBJ databases">
        <authorList>
            <person name="Lucero-Rivera Y.E."/>
            <person name="Tovar-Ramirez D."/>
        </authorList>
    </citation>
    <scope>NUCLEOTIDE SEQUENCE</scope>
    <source>
        <tissue evidence="2">Salivary gland</tissue>
    </source>
</reference>
<dbReference type="AlphaFoldDB" id="L7LQI6"/>
<keyword evidence="1" id="KW-0732">Signal</keyword>
<protein>
    <submittedName>
        <fullName evidence="2">Putative group i salivary lipocalin</fullName>
    </submittedName>
</protein>
<reference evidence="2" key="2">
    <citation type="journal article" date="2015" name="J. Proteomics">
        <title>Sexual differences in the sialomes of the zebra tick, Rhipicephalus pulchellus.</title>
        <authorList>
            <person name="Tan A.W."/>
            <person name="Francischetti I.M."/>
            <person name="Slovak M."/>
            <person name="Kini R.M."/>
            <person name="Ribeiro J.M."/>
        </authorList>
    </citation>
    <scope>NUCLEOTIDE SEQUENCE</scope>
    <source>
        <tissue evidence="2">Salivary gland</tissue>
    </source>
</reference>